<keyword evidence="3" id="KW-1185">Reference proteome</keyword>
<dbReference type="PANTHER" id="PTHR34145:SF75">
    <property type="entry name" value="FBD DOMAIN-CONTAINING PROTEIN"/>
    <property type="match status" value="1"/>
</dbReference>
<dbReference type="FunCoup" id="A0A2P5EJ60">
    <property type="interactions" value="1585"/>
</dbReference>
<protein>
    <submittedName>
        <fullName evidence="2">F-box domain containing protein</fullName>
    </submittedName>
</protein>
<dbReference type="OrthoDB" id="1696527at2759"/>
<dbReference type="Gene3D" id="1.20.1280.50">
    <property type="match status" value="1"/>
</dbReference>
<dbReference type="Pfam" id="PF00646">
    <property type="entry name" value="F-box"/>
    <property type="match status" value="1"/>
</dbReference>
<dbReference type="STRING" id="63057.A0A2P5EJ60"/>
<accession>A0A2P5EJ60</accession>
<dbReference type="Gene3D" id="3.80.10.10">
    <property type="entry name" value="Ribonuclease Inhibitor"/>
    <property type="match status" value="1"/>
</dbReference>
<dbReference type="SUPFAM" id="SSF52058">
    <property type="entry name" value="L domain-like"/>
    <property type="match status" value="1"/>
</dbReference>
<dbReference type="Pfam" id="PF23622">
    <property type="entry name" value="LRR_At1g61320_AtMIF1"/>
    <property type="match status" value="1"/>
</dbReference>
<gene>
    <name evidence="2" type="ORF">TorRG33x02_185890</name>
</gene>
<dbReference type="InParanoid" id="A0A2P5EJ60"/>
<sequence>MVEPKRGGKKFPPAVISKISLPEINKTNEESLSRGTFHRSIKRQKVSSVVVVKNDDIQLFDLISRLPDGILCSIMSRLSMRDAVRTSVLSRRWRHLWKTSLENIDFGVLKMPRDGTKCSYCDNNAFVKCVSQILAQLCCDTTIESFKLSRRLRSPEKYSREIDKWIQFVADKKVQKLDVDLSTICPNWEGYNRKKVFLFPYWLFSSQDKGSALKYLTLNSYTFNLPPKFSHFSSLSSLTLKCVVMTEENLINILSNCISLQCLSMTVCYCSRHLKFASRSCSSPSLKYLSVMDCRYPEMVDICDLVNLSSFEFCGDMSTELRLNQTAPVTRVYYRIVYPFQEEYLYAKQDLRLARDFPRLETLIYTFPLLKARYMPTNLPTFAKLKHLSLILVRSSVEETLSLLEPTASLLKASPLLHKLELHLPGSRISSSISVRNWMKREEIETCRECWQHYNLREVDLFNFHGNKREVELVEYLVKHTVSLEKIQVDQKRLRYVDGKWLDDTFRVGLHLTRESVFRMLHERIPTSTDLIVL</sequence>
<dbReference type="SMART" id="SM00256">
    <property type="entry name" value="FBOX"/>
    <property type="match status" value="1"/>
</dbReference>
<dbReference type="InterPro" id="IPR032675">
    <property type="entry name" value="LRR_dom_sf"/>
</dbReference>
<comment type="caution">
    <text evidence="2">The sequence shown here is derived from an EMBL/GenBank/DDBJ whole genome shotgun (WGS) entry which is preliminary data.</text>
</comment>
<dbReference type="InterPro" id="IPR001810">
    <property type="entry name" value="F-box_dom"/>
</dbReference>
<dbReference type="CDD" id="cd22160">
    <property type="entry name" value="F-box_AtFBL13-like"/>
    <property type="match status" value="1"/>
</dbReference>
<proteinExistence type="predicted"/>
<feature type="domain" description="F-box" evidence="1">
    <location>
        <begin position="60"/>
        <end position="109"/>
    </location>
</feature>
<dbReference type="PANTHER" id="PTHR34145">
    <property type="entry name" value="OS02G0105600 PROTEIN"/>
    <property type="match status" value="1"/>
</dbReference>
<dbReference type="InterPro" id="IPR036047">
    <property type="entry name" value="F-box-like_dom_sf"/>
</dbReference>
<dbReference type="SUPFAM" id="SSF81383">
    <property type="entry name" value="F-box domain"/>
    <property type="match status" value="1"/>
</dbReference>
<dbReference type="InterPro" id="IPR053772">
    <property type="entry name" value="At1g61320/At1g61330-like"/>
</dbReference>
<dbReference type="Proteomes" id="UP000237000">
    <property type="component" value="Unassembled WGS sequence"/>
</dbReference>
<name>A0A2P5EJ60_TREOI</name>
<dbReference type="AlphaFoldDB" id="A0A2P5EJ60"/>
<dbReference type="InterPro" id="IPR053781">
    <property type="entry name" value="F-box_AtFBL13-like"/>
</dbReference>
<dbReference type="EMBL" id="JXTC01000145">
    <property type="protein sequence ID" value="PON85587.1"/>
    <property type="molecule type" value="Genomic_DNA"/>
</dbReference>
<dbReference type="PROSITE" id="PS50181">
    <property type="entry name" value="FBOX"/>
    <property type="match status" value="1"/>
</dbReference>
<dbReference type="InterPro" id="IPR055357">
    <property type="entry name" value="LRR_At1g61320_AtMIF1"/>
</dbReference>
<evidence type="ECO:0000313" key="2">
    <source>
        <dbReference type="EMBL" id="PON85587.1"/>
    </source>
</evidence>
<evidence type="ECO:0000313" key="3">
    <source>
        <dbReference type="Proteomes" id="UP000237000"/>
    </source>
</evidence>
<evidence type="ECO:0000259" key="1">
    <source>
        <dbReference type="PROSITE" id="PS50181"/>
    </source>
</evidence>
<reference evidence="3" key="1">
    <citation type="submission" date="2016-06" db="EMBL/GenBank/DDBJ databases">
        <title>Parallel loss of symbiosis genes in relatives of nitrogen-fixing non-legume Parasponia.</title>
        <authorList>
            <person name="Van Velzen R."/>
            <person name="Holmer R."/>
            <person name="Bu F."/>
            <person name="Rutten L."/>
            <person name="Van Zeijl A."/>
            <person name="Liu W."/>
            <person name="Santuari L."/>
            <person name="Cao Q."/>
            <person name="Sharma T."/>
            <person name="Shen D."/>
            <person name="Roswanjaya Y."/>
            <person name="Wardhani T."/>
            <person name="Kalhor M.S."/>
            <person name="Jansen J."/>
            <person name="Van den Hoogen J."/>
            <person name="Gungor B."/>
            <person name="Hartog M."/>
            <person name="Hontelez J."/>
            <person name="Verver J."/>
            <person name="Yang W.-C."/>
            <person name="Schijlen E."/>
            <person name="Repin R."/>
            <person name="Schilthuizen M."/>
            <person name="Schranz E."/>
            <person name="Heidstra R."/>
            <person name="Miyata K."/>
            <person name="Fedorova E."/>
            <person name="Kohlen W."/>
            <person name="Bisseling T."/>
            <person name="Smit S."/>
            <person name="Geurts R."/>
        </authorList>
    </citation>
    <scope>NUCLEOTIDE SEQUENCE [LARGE SCALE GENOMIC DNA]</scope>
    <source>
        <strain evidence="3">cv. RG33-2</strain>
    </source>
</reference>
<organism evidence="2 3">
    <name type="scientific">Trema orientale</name>
    <name type="common">Charcoal tree</name>
    <name type="synonym">Celtis orientalis</name>
    <dbReference type="NCBI Taxonomy" id="63057"/>
    <lineage>
        <taxon>Eukaryota</taxon>
        <taxon>Viridiplantae</taxon>
        <taxon>Streptophyta</taxon>
        <taxon>Embryophyta</taxon>
        <taxon>Tracheophyta</taxon>
        <taxon>Spermatophyta</taxon>
        <taxon>Magnoliopsida</taxon>
        <taxon>eudicotyledons</taxon>
        <taxon>Gunneridae</taxon>
        <taxon>Pentapetalae</taxon>
        <taxon>rosids</taxon>
        <taxon>fabids</taxon>
        <taxon>Rosales</taxon>
        <taxon>Cannabaceae</taxon>
        <taxon>Trema</taxon>
    </lineage>
</organism>